<protein>
    <submittedName>
        <fullName evidence="1">Uncharacterized protein</fullName>
    </submittedName>
</protein>
<comment type="caution">
    <text evidence="1">The sequence shown here is derived from an EMBL/GenBank/DDBJ whole genome shotgun (WGS) entry which is preliminary data.</text>
</comment>
<accession>A0A5B0RA59</accession>
<dbReference type="AlphaFoldDB" id="A0A5B0RA59"/>
<evidence type="ECO:0000313" key="1">
    <source>
        <dbReference type="EMBL" id="KAA1121993.1"/>
    </source>
</evidence>
<evidence type="ECO:0000313" key="2">
    <source>
        <dbReference type="Proteomes" id="UP000325313"/>
    </source>
</evidence>
<sequence>MRFALHFYYIDKNSSPSVNVSSLLNSHKLPAKRFCICSSRPRGYWSLLTPLQVDAPSQVHNFLWAFIGVGVRGLRVTPPRTPHRTRYSVCSQDVCMNIYSPFGQSCVVDHNPSAQNFSKP</sequence>
<proteinExistence type="predicted"/>
<dbReference type="EMBL" id="VDEP01000236">
    <property type="protein sequence ID" value="KAA1121993.1"/>
    <property type="molecule type" value="Genomic_DNA"/>
</dbReference>
<dbReference type="Proteomes" id="UP000325313">
    <property type="component" value="Unassembled WGS sequence"/>
</dbReference>
<name>A0A5B0RA59_PUCGR</name>
<organism evidence="1 2">
    <name type="scientific">Puccinia graminis f. sp. tritici</name>
    <dbReference type="NCBI Taxonomy" id="56615"/>
    <lineage>
        <taxon>Eukaryota</taxon>
        <taxon>Fungi</taxon>
        <taxon>Dikarya</taxon>
        <taxon>Basidiomycota</taxon>
        <taxon>Pucciniomycotina</taxon>
        <taxon>Pucciniomycetes</taxon>
        <taxon>Pucciniales</taxon>
        <taxon>Pucciniaceae</taxon>
        <taxon>Puccinia</taxon>
    </lineage>
</organism>
<reference evidence="1 2" key="1">
    <citation type="submission" date="2019-05" db="EMBL/GenBank/DDBJ databases">
        <title>Emergence of the Ug99 lineage of the wheat stem rust pathogen through somatic hybridization.</title>
        <authorList>
            <person name="Li F."/>
            <person name="Upadhyaya N.M."/>
            <person name="Sperschneider J."/>
            <person name="Matny O."/>
            <person name="Nguyen-Phuc H."/>
            <person name="Mago R."/>
            <person name="Raley C."/>
            <person name="Miller M.E."/>
            <person name="Silverstein K.A.T."/>
            <person name="Henningsen E."/>
            <person name="Hirsch C.D."/>
            <person name="Visser B."/>
            <person name="Pretorius Z.A."/>
            <person name="Steffenson B.J."/>
            <person name="Schwessinger B."/>
            <person name="Dodds P.N."/>
            <person name="Figueroa M."/>
        </authorList>
    </citation>
    <scope>NUCLEOTIDE SEQUENCE [LARGE SCALE GENOMIC DNA]</scope>
    <source>
        <strain evidence="1 2">Ug99</strain>
    </source>
</reference>
<gene>
    <name evidence="1" type="ORF">PGTUg99_015836</name>
</gene>